<dbReference type="SUPFAM" id="SSF53649">
    <property type="entry name" value="Alkaline phosphatase-like"/>
    <property type="match status" value="1"/>
</dbReference>
<dbReference type="GO" id="GO:0046872">
    <property type="term" value="F:metal ion binding"/>
    <property type="evidence" value="ECO:0007669"/>
    <property type="project" value="UniProtKB-KW"/>
</dbReference>
<feature type="transmembrane region" description="Helical" evidence="10">
    <location>
        <begin position="86"/>
        <end position="110"/>
    </location>
</feature>
<dbReference type="CDD" id="cd16015">
    <property type="entry name" value="LTA_synthase"/>
    <property type="match status" value="1"/>
</dbReference>
<comment type="caution">
    <text evidence="12">The sequence shown here is derived from an EMBL/GenBank/DDBJ whole genome shotgun (WGS) entry which is preliminary data.</text>
</comment>
<protein>
    <submittedName>
        <fullName evidence="12">Membrane intrinsic sulfatase</fullName>
        <ecNumber evidence="12">3.1.6.-</ecNumber>
    </submittedName>
</protein>
<feature type="transmembrane region" description="Helical" evidence="10">
    <location>
        <begin position="52"/>
        <end position="74"/>
    </location>
</feature>
<dbReference type="Pfam" id="PF00884">
    <property type="entry name" value="Sulfatase"/>
    <property type="match status" value="1"/>
</dbReference>
<feature type="binding site" evidence="8">
    <location>
        <position position="498"/>
    </location>
    <ligand>
        <name>Mn(2+)</name>
        <dbReference type="ChEBI" id="CHEBI:29035"/>
    </ligand>
</feature>
<feature type="binding site" evidence="7">
    <location>
        <position position="440"/>
    </location>
    <ligand>
        <name>substrate</name>
    </ligand>
</feature>
<feature type="domain" description="Sulfatase N-terminal" evidence="11">
    <location>
        <begin position="274"/>
        <end position="555"/>
    </location>
</feature>
<evidence type="ECO:0000256" key="9">
    <source>
        <dbReference type="PIRSR" id="PIRSR600917-52"/>
    </source>
</evidence>
<keyword evidence="4 10" id="KW-1133">Transmembrane helix</keyword>
<name>B6BIW9_SULGG</name>
<evidence type="ECO:0000256" key="5">
    <source>
        <dbReference type="ARBA" id="ARBA00023136"/>
    </source>
</evidence>
<evidence type="ECO:0000256" key="4">
    <source>
        <dbReference type="ARBA" id="ARBA00022989"/>
    </source>
</evidence>
<dbReference type="PATRIC" id="fig|929558.5.peg.1950"/>
<dbReference type="InterPro" id="IPR000917">
    <property type="entry name" value="Sulfatase_N"/>
</dbReference>
<evidence type="ECO:0000256" key="3">
    <source>
        <dbReference type="ARBA" id="ARBA00022692"/>
    </source>
</evidence>
<keyword evidence="7" id="KW-0479">Metal-binding</keyword>
<keyword evidence="7" id="KW-0464">Manganese</keyword>
<evidence type="ECO:0000313" key="13">
    <source>
        <dbReference type="Proteomes" id="UP000006431"/>
    </source>
</evidence>
<accession>B6BIW9</accession>
<organism evidence="12 13">
    <name type="scientific">Sulfurimonas gotlandica (strain DSM 19862 / JCM 16533 / GD1)</name>
    <dbReference type="NCBI Taxonomy" id="929558"/>
    <lineage>
        <taxon>Bacteria</taxon>
        <taxon>Pseudomonadati</taxon>
        <taxon>Campylobacterota</taxon>
        <taxon>Epsilonproteobacteria</taxon>
        <taxon>Campylobacterales</taxon>
        <taxon>Sulfurimonadaceae</taxon>
        <taxon>Sulfurimonas</taxon>
    </lineage>
</organism>
<feature type="binding site" evidence="8">
    <location>
        <position position="281"/>
    </location>
    <ligand>
        <name>Mn(2+)</name>
        <dbReference type="ChEBI" id="CHEBI:29035"/>
    </ligand>
</feature>
<evidence type="ECO:0000256" key="8">
    <source>
        <dbReference type="PIRSR" id="PIRSR005091-3"/>
    </source>
</evidence>
<dbReference type="EMBL" id="AFRZ01000001">
    <property type="protein sequence ID" value="EHP30480.1"/>
    <property type="molecule type" value="Genomic_DNA"/>
</dbReference>
<keyword evidence="2" id="KW-1003">Cell membrane</keyword>
<keyword evidence="12" id="KW-0378">Hydrolase</keyword>
<dbReference type="HOGENOM" id="CLU_014653_3_1_7"/>
<dbReference type="InterPro" id="IPR050448">
    <property type="entry name" value="OpgB/LTA_synthase_biosynth"/>
</dbReference>
<dbReference type="InterPro" id="IPR012160">
    <property type="entry name" value="LtaS-like"/>
</dbReference>
<evidence type="ECO:0000256" key="6">
    <source>
        <dbReference type="PIRSR" id="PIRSR005091-1"/>
    </source>
</evidence>
<feature type="transmembrane region" description="Helical" evidence="10">
    <location>
        <begin position="12"/>
        <end position="32"/>
    </location>
</feature>
<comment type="PTM">
    <text evidence="9">The conversion to 3-oxoalanine (also known as C-formylglycine, FGly), of a serine or cysteine residue in prokaryotes and of a cysteine residue in eukaryotes, is critical for catalytic activity.</text>
</comment>
<dbReference type="GO" id="GO:0005886">
    <property type="term" value="C:plasma membrane"/>
    <property type="evidence" value="ECO:0007669"/>
    <property type="project" value="UniProtKB-SubCell"/>
</dbReference>
<feature type="modified residue" description="3-oxoalanine (Ser)" evidence="9">
    <location>
        <position position="322"/>
    </location>
</feature>
<feature type="transmembrane region" description="Helical" evidence="10">
    <location>
        <begin position="137"/>
        <end position="160"/>
    </location>
</feature>
<dbReference type="STRING" id="929558.SMGD1_1957"/>
<dbReference type="GO" id="GO:0016787">
    <property type="term" value="F:hydrolase activity"/>
    <property type="evidence" value="ECO:0007669"/>
    <property type="project" value="UniProtKB-KW"/>
</dbReference>
<dbReference type="AlphaFoldDB" id="B6BIW9"/>
<feature type="binding site" evidence="8">
    <location>
        <position position="497"/>
    </location>
    <ligand>
        <name>Mn(2+)</name>
        <dbReference type="ChEBI" id="CHEBI:29035"/>
    </ligand>
</feature>
<dbReference type="OrthoDB" id="9760224at2"/>
<accession>H1FWH7</accession>
<comment type="subcellular location">
    <subcellularLocation>
        <location evidence="1">Cell membrane</location>
        <topology evidence="1">Multi-pass membrane protein</topology>
    </subcellularLocation>
</comment>
<evidence type="ECO:0000256" key="10">
    <source>
        <dbReference type="SAM" id="Phobius"/>
    </source>
</evidence>
<evidence type="ECO:0000313" key="12">
    <source>
        <dbReference type="EMBL" id="EHP30480.1"/>
    </source>
</evidence>
<evidence type="ECO:0000256" key="2">
    <source>
        <dbReference type="ARBA" id="ARBA00022475"/>
    </source>
</evidence>
<evidence type="ECO:0000256" key="1">
    <source>
        <dbReference type="ARBA" id="ARBA00004651"/>
    </source>
</evidence>
<sequence>MHFKNRYTQVISAVIFSILLFTTIRLFFYFSYFDYFGDLTFIETLKSFFMGVRVDVALIFTFTSIIWLILLLPFKFTTNKIYRSSLGVLWGAILGGIIFFNIGDILYFGFVNRHLNNELSLIGNDVGILVDMVVDFYLIQTILGTIFYFTIVYFFYKVFGSDIQNKTIRQREWANMLLVIIIAFIGIRGKLDGISFGTSDAFAVNKVSSGNLALNGFFCYYRGGTINCTDHSAIKSDQAVQVVKDNLASEKFEFMDNNFPLMRKLKPTTKNNYNIVIIMIESLSARYLDELAHNNFKVTPTLDKLAHEGQLFTNFYANGQRSQEGITTIYTGLTQPVGFENLGEGLELYNPSYLGEMAHKNGYSTLAMQSSDRGSFRVDKLSALAGFREYYGAEDIERTGEETGQPNYGAWDGNSLRFLSSKLKTIKEPFVSFCFTASTHSPFYSPGKQWEKYPHDVKSENGFLNTLNYVDTQIKEFMEASKKEPWFDNTIFIFTADHANQTKISNEKEVKLENIYLPEFHIPLIIYAPKLIEPKRTDIISSQGDIVPTIIDILGWQNNFTTIGSSLFDESVKNRFAFVKMGSIVGLSDYDGSIFYNFKNLISKKGSISDENQQLLLSIDSAQAHLLKNSKWMKKD</sequence>
<dbReference type="Proteomes" id="UP000006431">
    <property type="component" value="Unassembled WGS sequence"/>
</dbReference>
<dbReference type="PANTHER" id="PTHR47371">
    <property type="entry name" value="LIPOTEICHOIC ACID SYNTHASE"/>
    <property type="match status" value="1"/>
</dbReference>
<evidence type="ECO:0000259" key="11">
    <source>
        <dbReference type="Pfam" id="PF00884"/>
    </source>
</evidence>
<dbReference type="InterPro" id="IPR017850">
    <property type="entry name" value="Alkaline_phosphatase_core_sf"/>
</dbReference>
<evidence type="ECO:0000256" key="7">
    <source>
        <dbReference type="PIRSR" id="PIRSR005091-2"/>
    </source>
</evidence>
<feature type="active site" evidence="6">
    <location>
        <position position="322"/>
    </location>
</feature>
<proteinExistence type="predicted"/>
<dbReference type="RefSeq" id="WP_008336351.1">
    <property type="nucleotide sequence ID" value="NZ_AFRZ01000001.1"/>
</dbReference>
<dbReference type="PIRSF" id="PIRSF005091">
    <property type="entry name" value="Mmb_sulf_HI1246"/>
    <property type="match status" value="1"/>
</dbReference>
<dbReference type="EC" id="3.1.6.-" evidence="12"/>
<keyword evidence="5 10" id="KW-0472">Membrane</keyword>
<dbReference type="PANTHER" id="PTHR47371:SF3">
    <property type="entry name" value="PHOSPHOGLYCEROL TRANSFERASE I"/>
    <property type="match status" value="1"/>
</dbReference>
<feature type="transmembrane region" description="Helical" evidence="10">
    <location>
        <begin position="172"/>
        <end position="189"/>
    </location>
</feature>
<reference evidence="12 13" key="1">
    <citation type="journal article" date="2012" name="Proc. Natl. Acad. Sci. U.S.A.">
        <title>Genome and physiology of a model Epsilonproteobacterium responsible for sulfide detoxification in marine oxygen depletion zones.</title>
        <authorList>
            <person name="Grote J."/>
            <person name="Schott T."/>
            <person name="Bruckner C.G."/>
            <person name="Glockner F.O."/>
            <person name="Jost G."/>
            <person name="Teeling H."/>
            <person name="Labrenz M."/>
            <person name="Jurgens K."/>
        </authorList>
    </citation>
    <scope>NUCLEOTIDE SEQUENCE [LARGE SCALE GENOMIC DNA]</scope>
    <source>
        <strain evidence="12 13">GD1</strain>
    </source>
</reference>
<gene>
    <name evidence="12" type="ORF">SMGD1_1957</name>
</gene>
<dbReference type="eggNOG" id="COG1368">
    <property type="taxonomic scope" value="Bacteria"/>
</dbReference>
<dbReference type="Gene3D" id="3.40.720.10">
    <property type="entry name" value="Alkaline Phosphatase, subunit A"/>
    <property type="match status" value="1"/>
</dbReference>
<keyword evidence="3 10" id="KW-0812">Transmembrane</keyword>
<keyword evidence="13" id="KW-1185">Reference proteome</keyword>